<dbReference type="InterPro" id="IPR010982">
    <property type="entry name" value="Lambda_DNA-bd_dom_sf"/>
</dbReference>
<sequence length="144" mass="16856">MIGDKLRKLRNEYKLTQTELASKLGISRGTYAHYEINKRQPDYATLKKIADYFNVSVDYLLGRTDDPNPWVSKESGPEDEFDPIREINKLLKKYGIESSGFFDIEQWKAMGPEDIEKVESYFKYIAEEAKKRNQQDDADFKKKS</sequence>
<dbReference type="SUPFAM" id="SSF47413">
    <property type="entry name" value="lambda repressor-like DNA-binding domains"/>
    <property type="match status" value="1"/>
</dbReference>
<feature type="domain" description="HTH cro/C1-type" evidence="2">
    <location>
        <begin position="6"/>
        <end position="60"/>
    </location>
</feature>
<evidence type="ECO:0000256" key="1">
    <source>
        <dbReference type="ARBA" id="ARBA00023125"/>
    </source>
</evidence>
<keyword evidence="4" id="KW-1185">Reference proteome</keyword>
<dbReference type="Proteomes" id="UP000294650">
    <property type="component" value="Unassembled WGS sequence"/>
</dbReference>
<dbReference type="Gene3D" id="1.10.260.40">
    <property type="entry name" value="lambda repressor-like DNA-binding domains"/>
    <property type="match status" value="1"/>
</dbReference>
<dbReference type="GO" id="GO:0003677">
    <property type="term" value="F:DNA binding"/>
    <property type="evidence" value="ECO:0007669"/>
    <property type="project" value="UniProtKB-KW"/>
</dbReference>
<proteinExistence type="predicted"/>
<gene>
    <name evidence="3" type="ORF">EDD68_10765</name>
</gene>
<dbReference type="EMBL" id="SMAN01000007">
    <property type="protein sequence ID" value="TCT23351.1"/>
    <property type="molecule type" value="Genomic_DNA"/>
</dbReference>
<dbReference type="RefSeq" id="WP_132371533.1">
    <property type="nucleotide sequence ID" value="NZ_SMAN01000007.1"/>
</dbReference>
<dbReference type="OrthoDB" id="72638at2"/>
<dbReference type="PANTHER" id="PTHR46558:SF11">
    <property type="entry name" value="HTH-TYPE TRANSCRIPTIONAL REGULATOR XRE"/>
    <property type="match status" value="1"/>
</dbReference>
<accession>A0A4R3N504</accession>
<evidence type="ECO:0000259" key="2">
    <source>
        <dbReference type="PROSITE" id="PS50943"/>
    </source>
</evidence>
<protein>
    <submittedName>
        <fullName evidence="3">Helix-turn-helix protein</fullName>
    </submittedName>
</protein>
<dbReference type="Pfam" id="PF01381">
    <property type="entry name" value="HTH_3"/>
    <property type="match status" value="1"/>
</dbReference>
<evidence type="ECO:0000313" key="4">
    <source>
        <dbReference type="Proteomes" id="UP000294650"/>
    </source>
</evidence>
<keyword evidence="1" id="KW-0238">DNA-binding</keyword>
<organism evidence="3 4">
    <name type="scientific">Melghiribacillus thermohalophilus</name>
    <dbReference type="NCBI Taxonomy" id="1324956"/>
    <lineage>
        <taxon>Bacteria</taxon>
        <taxon>Bacillati</taxon>
        <taxon>Bacillota</taxon>
        <taxon>Bacilli</taxon>
        <taxon>Bacillales</taxon>
        <taxon>Bacillaceae</taxon>
        <taxon>Melghiribacillus</taxon>
    </lineage>
</organism>
<dbReference type="SMART" id="SM00530">
    <property type="entry name" value="HTH_XRE"/>
    <property type="match status" value="1"/>
</dbReference>
<dbReference type="CDD" id="cd00093">
    <property type="entry name" value="HTH_XRE"/>
    <property type="match status" value="1"/>
</dbReference>
<name>A0A4R3N504_9BACI</name>
<reference evidence="3 4" key="1">
    <citation type="submission" date="2019-03" db="EMBL/GenBank/DDBJ databases">
        <title>Genomic Encyclopedia of Type Strains, Phase IV (KMG-IV): sequencing the most valuable type-strain genomes for metagenomic binning, comparative biology and taxonomic classification.</title>
        <authorList>
            <person name="Goeker M."/>
        </authorList>
    </citation>
    <scope>NUCLEOTIDE SEQUENCE [LARGE SCALE GENOMIC DNA]</scope>
    <source>
        <strain evidence="3 4">DSM 25894</strain>
    </source>
</reference>
<comment type="caution">
    <text evidence="3">The sequence shown here is derived from an EMBL/GenBank/DDBJ whole genome shotgun (WGS) entry which is preliminary data.</text>
</comment>
<dbReference type="PANTHER" id="PTHR46558">
    <property type="entry name" value="TRACRIPTIONAL REGULATORY PROTEIN-RELATED-RELATED"/>
    <property type="match status" value="1"/>
</dbReference>
<dbReference type="InterPro" id="IPR001387">
    <property type="entry name" value="Cro/C1-type_HTH"/>
</dbReference>
<dbReference type="PROSITE" id="PS50943">
    <property type="entry name" value="HTH_CROC1"/>
    <property type="match status" value="1"/>
</dbReference>
<dbReference type="AlphaFoldDB" id="A0A4R3N504"/>
<evidence type="ECO:0000313" key="3">
    <source>
        <dbReference type="EMBL" id="TCT23351.1"/>
    </source>
</evidence>